<reference evidence="2" key="1">
    <citation type="journal article" date="2019" name="Int. J. Syst. Evol. Microbiol.">
        <title>The Global Catalogue of Microorganisms (GCM) 10K type strain sequencing project: providing services to taxonomists for standard genome sequencing and annotation.</title>
        <authorList>
            <consortium name="The Broad Institute Genomics Platform"/>
            <consortium name="The Broad Institute Genome Sequencing Center for Infectious Disease"/>
            <person name="Wu L."/>
            <person name="Ma J."/>
        </authorList>
    </citation>
    <scope>NUCLEOTIDE SEQUENCE [LARGE SCALE GENOMIC DNA]</scope>
    <source>
        <strain evidence="2">CGMCC 1.15772</strain>
    </source>
</reference>
<comment type="caution">
    <text evidence="1">The sequence shown here is derived from an EMBL/GenBank/DDBJ whole genome shotgun (WGS) entry which is preliminary data.</text>
</comment>
<dbReference type="RefSeq" id="WP_380081910.1">
    <property type="nucleotide sequence ID" value="NZ_JBHSWD010000001.1"/>
</dbReference>
<evidence type="ECO:0000313" key="1">
    <source>
        <dbReference type="EMBL" id="MFC6590903.1"/>
    </source>
</evidence>
<protein>
    <submittedName>
        <fullName evidence="1">Uncharacterized protein</fullName>
    </submittedName>
</protein>
<dbReference type="Proteomes" id="UP001596297">
    <property type="component" value="Unassembled WGS sequence"/>
</dbReference>
<keyword evidence="2" id="KW-1185">Reference proteome</keyword>
<gene>
    <name evidence="1" type="ORF">ACFP81_01875</name>
</gene>
<name>A0ABW1Y9N0_9DEIO</name>
<accession>A0ABW1Y9N0</accession>
<evidence type="ECO:0000313" key="2">
    <source>
        <dbReference type="Proteomes" id="UP001596297"/>
    </source>
</evidence>
<dbReference type="EMBL" id="JBHSWD010000001">
    <property type="protein sequence ID" value="MFC6590903.1"/>
    <property type="molecule type" value="Genomic_DNA"/>
</dbReference>
<organism evidence="1 2">
    <name type="scientific">Deinococcus lacus</name>
    <dbReference type="NCBI Taxonomy" id="392561"/>
    <lineage>
        <taxon>Bacteria</taxon>
        <taxon>Thermotogati</taxon>
        <taxon>Deinococcota</taxon>
        <taxon>Deinococci</taxon>
        <taxon>Deinococcales</taxon>
        <taxon>Deinococcaceae</taxon>
        <taxon>Deinococcus</taxon>
    </lineage>
</organism>
<sequence length="95" mass="10238">MRVVPVGGALDGVLWVEVAAITWESPHTPRLSWQALTVLPAGASAAEVAAAQAEALQHPSFFVVCDRCNRRHPLGWMHGPGCCQSCAEHWFGAVY</sequence>
<proteinExistence type="predicted"/>